<proteinExistence type="predicted"/>
<keyword evidence="3 6" id="KW-1133">Transmembrane helix</keyword>
<dbReference type="InterPro" id="IPR000725">
    <property type="entry name" value="Olfact_rcpt"/>
</dbReference>
<dbReference type="Gene3D" id="1.20.1070.10">
    <property type="entry name" value="Rhodopsin 7-helix transmembrane proteins"/>
    <property type="match status" value="1"/>
</dbReference>
<dbReference type="GO" id="GO:0004984">
    <property type="term" value="F:olfactory receptor activity"/>
    <property type="evidence" value="ECO:0007669"/>
    <property type="project" value="InterPro"/>
</dbReference>
<dbReference type="PROSITE" id="PS50262">
    <property type="entry name" value="G_PROTEIN_RECEP_F1_2"/>
    <property type="match status" value="1"/>
</dbReference>
<keyword evidence="8" id="KW-0675">Receptor</keyword>
<dbReference type="EMBL" id="AJ012711">
    <property type="protein sequence ID" value="CAA10138.1"/>
    <property type="molecule type" value="Genomic_DNA"/>
</dbReference>
<evidence type="ECO:0000256" key="1">
    <source>
        <dbReference type="ARBA" id="ARBA00004141"/>
    </source>
</evidence>
<evidence type="ECO:0000256" key="3">
    <source>
        <dbReference type="ARBA" id="ARBA00022989"/>
    </source>
</evidence>
<feature type="transmembrane region" description="Helical" evidence="6">
    <location>
        <begin position="119"/>
        <end position="141"/>
    </location>
</feature>
<evidence type="ECO:0000313" key="8">
    <source>
        <dbReference type="EMBL" id="CAA10138.1"/>
    </source>
</evidence>
<dbReference type="GO" id="GO:0005549">
    <property type="term" value="F:odorant binding"/>
    <property type="evidence" value="ECO:0007669"/>
    <property type="project" value="TreeGrafter"/>
</dbReference>
<dbReference type="AlphaFoldDB" id="Q9YH77"/>
<evidence type="ECO:0000256" key="2">
    <source>
        <dbReference type="ARBA" id="ARBA00022692"/>
    </source>
</evidence>
<protein>
    <submittedName>
        <fullName evidence="8">Olfactory receptor</fullName>
    </submittedName>
</protein>
<feature type="domain" description="G-protein coupled receptors family 1 profile" evidence="7">
    <location>
        <begin position="1"/>
        <end position="162"/>
    </location>
</feature>
<dbReference type="GO" id="GO:0016020">
    <property type="term" value="C:membrane"/>
    <property type="evidence" value="ECO:0007669"/>
    <property type="project" value="UniProtKB-SubCell"/>
</dbReference>
<gene>
    <name evidence="8" type="primary">or4</name>
</gene>
<dbReference type="InterPro" id="IPR017452">
    <property type="entry name" value="GPCR_Rhodpsn_7TM"/>
</dbReference>
<dbReference type="GO" id="GO:0007186">
    <property type="term" value="P:G protein-coupled receptor signaling pathway"/>
    <property type="evidence" value="ECO:0007669"/>
    <property type="project" value="InterPro"/>
</dbReference>
<comment type="subcellular location">
    <subcellularLocation>
        <location evidence="1">Membrane</location>
        <topology evidence="1">Multi-pass membrane protein</topology>
    </subcellularLocation>
</comment>
<keyword evidence="2 6" id="KW-0812">Transmembrane</keyword>
<dbReference type="PANTHER" id="PTHR26451">
    <property type="entry name" value="G_PROTEIN_RECEP_F1_2 DOMAIN-CONTAINING PROTEIN"/>
    <property type="match status" value="1"/>
</dbReference>
<feature type="non-terminal residue" evidence="8">
    <location>
        <position position="162"/>
    </location>
</feature>
<evidence type="ECO:0000256" key="6">
    <source>
        <dbReference type="SAM" id="Phobius"/>
    </source>
</evidence>
<dbReference type="InterPro" id="IPR052921">
    <property type="entry name" value="GPCR1_Superfamily_Member"/>
</dbReference>
<dbReference type="PANTHER" id="PTHR26451:SF897">
    <property type="entry name" value="TRACE AMINE-ASSOCIATED RECEPTOR 5-LIKE"/>
    <property type="match status" value="1"/>
</dbReference>
<evidence type="ECO:0000256" key="5">
    <source>
        <dbReference type="ARBA" id="ARBA00023224"/>
    </source>
</evidence>
<name>Q9YH77_LAMFL</name>
<evidence type="ECO:0000256" key="4">
    <source>
        <dbReference type="ARBA" id="ARBA00023136"/>
    </source>
</evidence>
<sequence>LAVCRPLQYPSLASVRVAFKALALTLLLAAAQAVGYVVQVTSLDFCKPKVILAANCDNLVVINMSCTRSVANVVYSYVNVLSGVAAPLVLVVAMYSLILVECRRRGGQKRAAETCGAHLLVIALYFGSVFFTIASGFQVFAHLPREVRAPFQTMHYTLPPAL</sequence>
<reference evidence="8" key="1">
    <citation type="journal article" date="1999" name="Gene">
        <title>On the origin of the olfactory receptor family: receptor genes of the jawless fish (Lampetra fluviatilis).</title>
        <authorList>
            <person name="Freitag J."/>
            <person name="Beck A."/>
            <person name="Ludwig G."/>
            <person name="von Buchholtz L."/>
            <person name="Breer H."/>
        </authorList>
    </citation>
    <scope>NUCLEOTIDE SEQUENCE</scope>
</reference>
<feature type="transmembrane region" description="Helical" evidence="6">
    <location>
        <begin position="17"/>
        <end position="38"/>
    </location>
</feature>
<accession>Q9YH77</accession>
<keyword evidence="5" id="KW-0807">Transducer</keyword>
<organism evidence="8">
    <name type="scientific">Lampetra fluviatilis</name>
    <name type="common">European river lamprey</name>
    <name type="synonym">Petromyzon fluviatilis</name>
    <dbReference type="NCBI Taxonomy" id="7748"/>
    <lineage>
        <taxon>Eukaryota</taxon>
        <taxon>Metazoa</taxon>
        <taxon>Chordata</taxon>
        <taxon>Craniata</taxon>
        <taxon>Vertebrata</taxon>
        <taxon>Cyclostomata</taxon>
        <taxon>Hyperoartia</taxon>
        <taxon>Petromyzontiformes</taxon>
        <taxon>Petromyzontidae</taxon>
        <taxon>Lampetra</taxon>
    </lineage>
</organism>
<keyword evidence="4 6" id="KW-0472">Membrane</keyword>
<evidence type="ECO:0000259" key="7">
    <source>
        <dbReference type="PROSITE" id="PS50262"/>
    </source>
</evidence>
<dbReference type="SUPFAM" id="SSF81321">
    <property type="entry name" value="Family A G protein-coupled receptor-like"/>
    <property type="match status" value="1"/>
</dbReference>
<dbReference type="Pfam" id="PF13853">
    <property type="entry name" value="7tm_4"/>
    <property type="match status" value="1"/>
</dbReference>
<feature type="non-terminal residue" evidence="8">
    <location>
        <position position="1"/>
    </location>
</feature>
<feature type="transmembrane region" description="Helical" evidence="6">
    <location>
        <begin position="77"/>
        <end position="98"/>
    </location>
</feature>